<dbReference type="AlphaFoldDB" id="A0A3R5UZW8"/>
<reference evidence="2 3" key="1">
    <citation type="submission" date="2019-01" db="EMBL/GenBank/DDBJ databases">
        <title>Geovibrio thiophilus DSM 11263, complete genome.</title>
        <authorList>
            <person name="Spring S."/>
            <person name="Bunk B."/>
            <person name="Sproer C."/>
        </authorList>
    </citation>
    <scope>NUCLEOTIDE SEQUENCE [LARGE SCALE GENOMIC DNA]</scope>
    <source>
        <strain evidence="2 3">DSM 11263</strain>
    </source>
</reference>
<organism evidence="2 3">
    <name type="scientific">Geovibrio thiophilus</name>
    <dbReference type="NCBI Taxonomy" id="139438"/>
    <lineage>
        <taxon>Bacteria</taxon>
        <taxon>Pseudomonadati</taxon>
        <taxon>Deferribacterota</taxon>
        <taxon>Deferribacteres</taxon>
        <taxon>Deferribacterales</taxon>
        <taxon>Geovibrionaceae</taxon>
        <taxon>Geovibrio</taxon>
    </lineage>
</organism>
<keyword evidence="3" id="KW-1185">Reference proteome</keyword>
<gene>
    <name evidence="2" type="ORF">EP073_02560</name>
</gene>
<protein>
    <submittedName>
        <fullName evidence="2">Uncharacterized protein</fullName>
    </submittedName>
</protein>
<dbReference type="OrthoDB" id="9814739at2"/>
<dbReference type="RefSeq" id="WP_128465604.1">
    <property type="nucleotide sequence ID" value="NZ_CP035108.1"/>
</dbReference>
<dbReference type="Proteomes" id="UP000287502">
    <property type="component" value="Chromosome"/>
</dbReference>
<evidence type="ECO:0000313" key="2">
    <source>
        <dbReference type="EMBL" id="QAR32317.1"/>
    </source>
</evidence>
<evidence type="ECO:0000313" key="3">
    <source>
        <dbReference type="Proteomes" id="UP000287502"/>
    </source>
</evidence>
<feature type="region of interest" description="Disordered" evidence="1">
    <location>
        <begin position="1"/>
        <end position="20"/>
    </location>
</feature>
<dbReference type="EMBL" id="CP035108">
    <property type="protein sequence ID" value="QAR32317.1"/>
    <property type="molecule type" value="Genomic_DNA"/>
</dbReference>
<accession>A0A3R5UZW8</accession>
<dbReference type="KEGG" id="gtl:EP073_02560"/>
<proteinExistence type="predicted"/>
<evidence type="ECO:0000256" key="1">
    <source>
        <dbReference type="SAM" id="MobiDB-lite"/>
    </source>
</evidence>
<name>A0A3R5UZW8_9BACT</name>
<sequence>MSDKCGCGSGGCGSHDHDQEIDEENMVSMAFAMEKEFMDEINQACEVNGMSFEEFVYSCLEVGIGITNGELHLVDSETGEKVE</sequence>